<sequence length="107" mass="12093">MPSHAIEGPVANNKEGHSKFLSDCFDEVIEDGTLECSRLFLNDHLGEFHSGDKLDDLEILTQEVNSNMVENGDEVELDNEVILPSSFSMFEFIVDRDVKEISTKKNF</sequence>
<dbReference type="Proteomes" id="UP000237000">
    <property type="component" value="Unassembled WGS sequence"/>
</dbReference>
<evidence type="ECO:0000313" key="2">
    <source>
        <dbReference type="Proteomes" id="UP000237000"/>
    </source>
</evidence>
<keyword evidence="2" id="KW-1185">Reference proteome</keyword>
<name>A0A2P5FLG6_TREOI</name>
<protein>
    <submittedName>
        <fullName evidence="1">Uncharacterized protein</fullName>
    </submittedName>
</protein>
<dbReference type="EMBL" id="JXTC01000023">
    <property type="protein sequence ID" value="PON98631.1"/>
    <property type="molecule type" value="Genomic_DNA"/>
</dbReference>
<evidence type="ECO:0000313" key="1">
    <source>
        <dbReference type="EMBL" id="PON98631.1"/>
    </source>
</evidence>
<dbReference type="InParanoid" id="A0A2P5FLG6"/>
<reference evidence="2" key="1">
    <citation type="submission" date="2016-06" db="EMBL/GenBank/DDBJ databases">
        <title>Parallel loss of symbiosis genes in relatives of nitrogen-fixing non-legume Parasponia.</title>
        <authorList>
            <person name="Van Velzen R."/>
            <person name="Holmer R."/>
            <person name="Bu F."/>
            <person name="Rutten L."/>
            <person name="Van Zeijl A."/>
            <person name="Liu W."/>
            <person name="Santuari L."/>
            <person name="Cao Q."/>
            <person name="Sharma T."/>
            <person name="Shen D."/>
            <person name="Roswanjaya Y."/>
            <person name="Wardhani T."/>
            <person name="Kalhor M.S."/>
            <person name="Jansen J."/>
            <person name="Van den Hoogen J."/>
            <person name="Gungor B."/>
            <person name="Hartog M."/>
            <person name="Hontelez J."/>
            <person name="Verver J."/>
            <person name="Yang W.-C."/>
            <person name="Schijlen E."/>
            <person name="Repin R."/>
            <person name="Schilthuizen M."/>
            <person name="Schranz E."/>
            <person name="Heidstra R."/>
            <person name="Miyata K."/>
            <person name="Fedorova E."/>
            <person name="Kohlen W."/>
            <person name="Bisseling T."/>
            <person name="Smit S."/>
            <person name="Geurts R."/>
        </authorList>
    </citation>
    <scope>NUCLEOTIDE SEQUENCE [LARGE SCALE GENOMIC DNA]</scope>
    <source>
        <strain evidence="2">cv. RG33-2</strain>
    </source>
</reference>
<comment type="caution">
    <text evidence="1">The sequence shown here is derived from an EMBL/GenBank/DDBJ whole genome shotgun (WGS) entry which is preliminary data.</text>
</comment>
<gene>
    <name evidence="1" type="ORF">TorRG33x02_055310</name>
</gene>
<dbReference type="AlphaFoldDB" id="A0A2P5FLG6"/>
<proteinExistence type="predicted"/>
<organism evidence="1 2">
    <name type="scientific">Trema orientale</name>
    <name type="common">Charcoal tree</name>
    <name type="synonym">Celtis orientalis</name>
    <dbReference type="NCBI Taxonomy" id="63057"/>
    <lineage>
        <taxon>Eukaryota</taxon>
        <taxon>Viridiplantae</taxon>
        <taxon>Streptophyta</taxon>
        <taxon>Embryophyta</taxon>
        <taxon>Tracheophyta</taxon>
        <taxon>Spermatophyta</taxon>
        <taxon>Magnoliopsida</taxon>
        <taxon>eudicotyledons</taxon>
        <taxon>Gunneridae</taxon>
        <taxon>Pentapetalae</taxon>
        <taxon>rosids</taxon>
        <taxon>fabids</taxon>
        <taxon>Rosales</taxon>
        <taxon>Cannabaceae</taxon>
        <taxon>Trema</taxon>
    </lineage>
</organism>
<accession>A0A2P5FLG6</accession>